<proteinExistence type="predicted"/>
<evidence type="ECO:0000313" key="4">
    <source>
        <dbReference type="EMBL" id="AMD22655.1"/>
    </source>
</evidence>
<keyword evidence="2" id="KW-0812">Transmembrane</keyword>
<dbReference type="RefSeq" id="XP_017989651.1">
    <property type="nucleotide sequence ID" value="XM_018134077.1"/>
</dbReference>
<dbReference type="GO" id="GO:0006998">
    <property type="term" value="P:nuclear envelope organization"/>
    <property type="evidence" value="ECO:0007669"/>
    <property type="project" value="InterPro"/>
</dbReference>
<feature type="region of interest" description="Disordered" evidence="1">
    <location>
        <begin position="1"/>
        <end position="22"/>
    </location>
</feature>
<gene>
    <name evidence="4" type="ORF">AW171_hschr84706</name>
</gene>
<evidence type="ECO:0000313" key="5">
    <source>
        <dbReference type="Proteomes" id="UP000243052"/>
    </source>
</evidence>
<dbReference type="Pfam" id="PF10104">
    <property type="entry name" value="Brr6_like_C_C"/>
    <property type="match status" value="1"/>
</dbReference>
<dbReference type="PANTHER" id="PTHR28136:SF5">
    <property type="entry name" value="NUCLEUS EXPORT PROTEIN BRR6"/>
    <property type="match status" value="1"/>
</dbReference>
<dbReference type="InterPro" id="IPR018767">
    <property type="entry name" value="Brl1/Brr6_dom"/>
</dbReference>
<reference evidence="4 5" key="1">
    <citation type="submission" date="2016-01" db="EMBL/GenBank/DDBJ databases">
        <title>Genome sequence of the yeast Holleya sinecauda.</title>
        <authorList>
            <person name="Dietrich F.S."/>
        </authorList>
    </citation>
    <scope>NUCLEOTIDE SEQUENCE [LARGE SCALE GENOMIC DNA]</scope>
    <source>
        <strain evidence="4 5">ATCC 58844</strain>
    </source>
</reference>
<dbReference type="InterPro" id="IPR040202">
    <property type="entry name" value="Brl1/Brr6"/>
</dbReference>
<dbReference type="STRING" id="45286.A0A0X8HWE6"/>
<evidence type="ECO:0000256" key="1">
    <source>
        <dbReference type="SAM" id="MobiDB-lite"/>
    </source>
</evidence>
<dbReference type="Proteomes" id="UP000243052">
    <property type="component" value="Chromosome viii"/>
</dbReference>
<accession>A0A0X8HWE6</accession>
<dbReference type="GeneID" id="28726016"/>
<dbReference type="GO" id="GO:0055088">
    <property type="term" value="P:lipid homeostasis"/>
    <property type="evidence" value="ECO:0007669"/>
    <property type="project" value="InterPro"/>
</dbReference>
<protein>
    <submittedName>
        <fullName evidence="4">HHL115Wp</fullName>
    </submittedName>
</protein>
<feature type="transmembrane region" description="Helical" evidence="2">
    <location>
        <begin position="136"/>
        <end position="159"/>
    </location>
</feature>
<keyword evidence="5" id="KW-1185">Reference proteome</keyword>
<feature type="transmembrane region" description="Helical" evidence="2">
    <location>
        <begin position="34"/>
        <end position="55"/>
    </location>
</feature>
<dbReference type="GO" id="GO:0031965">
    <property type="term" value="C:nuclear membrane"/>
    <property type="evidence" value="ECO:0007669"/>
    <property type="project" value="InterPro"/>
</dbReference>
<sequence length="168" mass="19423">MVESDVKVSEGKSKQPVRPSKDGDLSRIADYVRFGFNCTIAVGSLYLLVRFILLVRSDVEWRRYQRLIETRAITEKCAIDYELNRCHPLTRLPALREQCEQWLRCMHMEVNSELEESGTLWASTLAKILNEFTEQISFRTVGIILTVTLSVILATNFAFGTYRVYHVQ</sequence>
<keyword evidence="2" id="KW-0472">Membrane</keyword>
<evidence type="ECO:0000259" key="3">
    <source>
        <dbReference type="SMART" id="SM01042"/>
    </source>
</evidence>
<evidence type="ECO:0000256" key="2">
    <source>
        <dbReference type="SAM" id="Phobius"/>
    </source>
</evidence>
<keyword evidence="2" id="KW-1133">Transmembrane helix</keyword>
<dbReference type="AlphaFoldDB" id="A0A0X8HWE6"/>
<dbReference type="SMART" id="SM01042">
    <property type="entry name" value="Brr6_like_C_C"/>
    <property type="match status" value="1"/>
</dbReference>
<name>A0A0X8HWE6_9SACH</name>
<organism evidence="4 5">
    <name type="scientific">Eremothecium sinecaudum</name>
    <dbReference type="NCBI Taxonomy" id="45286"/>
    <lineage>
        <taxon>Eukaryota</taxon>
        <taxon>Fungi</taxon>
        <taxon>Dikarya</taxon>
        <taxon>Ascomycota</taxon>
        <taxon>Saccharomycotina</taxon>
        <taxon>Saccharomycetes</taxon>
        <taxon>Saccharomycetales</taxon>
        <taxon>Saccharomycetaceae</taxon>
        <taxon>Eremothecium</taxon>
    </lineage>
</organism>
<dbReference type="PANTHER" id="PTHR28136">
    <property type="entry name" value="NUCLEUS EXPORT PROTEIN BRR6"/>
    <property type="match status" value="1"/>
</dbReference>
<dbReference type="EMBL" id="CP014248">
    <property type="protein sequence ID" value="AMD22655.1"/>
    <property type="molecule type" value="Genomic_DNA"/>
</dbReference>
<dbReference type="OrthoDB" id="5961at2759"/>
<feature type="domain" description="Brl1/Brr6" evidence="3">
    <location>
        <begin position="28"/>
        <end position="163"/>
    </location>
</feature>